<evidence type="ECO:0000259" key="3">
    <source>
        <dbReference type="SMART" id="SM00858"/>
    </source>
</evidence>
<dbReference type="InterPro" id="IPR007392">
    <property type="entry name" value="GD_AH_second"/>
</dbReference>
<gene>
    <name evidence="4" type="primary">garD_1</name>
    <name evidence="4" type="ORF">COL8621_03576</name>
</gene>
<dbReference type="InterPro" id="IPR013974">
    <property type="entry name" value="SAF"/>
</dbReference>
<dbReference type="Pfam" id="PF04295">
    <property type="entry name" value="GD_AH_second"/>
    <property type="match status" value="1"/>
</dbReference>
<evidence type="ECO:0000256" key="1">
    <source>
        <dbReference type="ARBA" id="ARBA00010986"/>
    </source>
</evidence>
<dbReference type="SMART" id="SM00858">
    <property type="entry name" value="SAF"/>
    <property type="match status" value="1"/>
</dbReference>
<name>A0A238L9Q4_9RHOB</name>
<dbReference type="InterPro" id="IPR052172">
    <property type="entry name" value="UxaA_altronate/galactarate_dh"/>
</dbReference>
<dbReference type="EMBL" id="FXYE01000004">
    <property type="protein sequence ID" value="SMX51046.1"/>
    <property type="molecule type" value="Genomic_DNA"/>
</dbReference>
<feature type="domain" description="SAF" evidence="3">
    <location>
        <begin position="45"/>
        <end position="114"/>
    </location>
</feature>
<evidence type="ECO:0000256" key="2">
    <source>
        <dbReference type="ARBA" id="ARBA00023239"/>
    </source>
</evidence>
<sequence length="539" mass="57901">MAQGQWAVTSDLTPARKRLSLLYKGAALGSVAMEKSPTIRLDEADNVVVARVEIAAGTALSAEGVTTHHDVPIGHKICTRPIRKGDPVLKYNTIIGFAGEDIEPGDWMHSHNVLVDNIQKDYRHGKDYVPTELLPEDQRATFMGFKRADGRVGTRNMIGLFITVNCAATVARKISQYFDEERLADYPNVDGVVAFVHQQGCGMEMTGEPMDLLRRTLGGYIRHPNTAGAVVCSLGCERNNLGVFFEEQSIETGKMLRSITMQHVGGTAAAIEEGKRVIREMLEEANKITREPCSAEHITIGLQCGGSDGFSGLSANPALGKAVDILVRHGGTAVLSETPELYGVEHTLTARAKTPEIGQKFVDRINWWLEYNKGRDTQINGRVSPGNNAGGLANIIEKSLGGSKKGGSTGINAVYEYAHPITEKGLVIMDTPGYDPVSATGQIAGGANLVCFTTGRGSCFGSYPAPTIKLATNSPMFARMGGDMDVNCGQVIDGDKTLDEMGEEIFQKALAIASGEKSKSEQLGVGEEEFAPWQIGVLA</sequence>
<dbReference type="EC" id="4.2.1.42" evidence="4"/>
<keyword evidence="2 4" id="KW-0456">Lyase</keyword>
<dbReference type="PANTHER" id="PTHR30536">
    <property type="entry name" value="ALTRONATE/GALACTARATE DEHYDRATASE"/>
    <property type="match status" value="1"/>
</dbReference>
<dbReference type="InterPro" id="IPR044144">
    <property type="entry name" value="SAF_UxaA/GarD"/>
</dbReference>
<dbReference type="Proteomes" id="UP000202922">
    <property type="component" value="Unassembled WGS sequence"/>
</dbReference>
<protein>
    <submittedName>
        <fullName evidence="4">D-galactarate dehydratase</fullName>
        <ecNumber evidence="4">4.2.1.42</ecNumber>
    </submittedName>
</protein>
<evidence type="ECO:0000313" key="5">
    <source>
        <dbReference type="Proteomes" id="UP000202922"/>
    </source>
</evidence>
<accession>A0A238L9Q4</accession>
<evidence type="ECO:0000313" key="4">
    <source>
        <dbReference type="EMBL" id="SMX51046.1"/>
    </source>
</evidence>
<comment type="similarity">
    <text evidence="1">Belongs to the UxaA family.</text>
</comment>
<dbReference type="GO" id="GO:0019698">
    <property type="term" value="P:D-galacturonate catabolic process"/>
    <property type="evidence" value="ECO:0007669"/>
    <property type="project" value="TreeGrafter"/>
</dbReference>
<organism evidence="4 5">
    <name type="scientific">Actibacterium lipolyticum</name>
    <dbReference type="NCBI Taxonomy" id="1524263"/>
    <lineage>
        <taxon>Bacteria</taxon>
        <taxon>Pseudomonadati</taxon>
        <taxon>Pseudomonadota</taxon>
        <taxon>Alphaproteobacteria</taxon>
        <taxon>Rhodobacterales</taxon>
        <taxon>Roseobacteraceae</taxon>
        <taxon>Actibacterium</taxon>
    </lineage>
</organism>
<dbReference type="Pfam" id="PF20629">
    <property type="entry name" value="GD_AH_C"/>
    <property type="match status" value="1"/>
</dbReference>
<dbReference type="PANTHER" id="PTHR30536:SF5">
    <property type="entry name" value="ALTRONATE DEHYDRATASE"/>
    <property type="match status" value="1"/>
</dbReference>
<dbReference type="Gene3D" id="2.30.130.110">
    <property type="match status" value="1"/>
</dbReference>
<reference evidence="5" key="1">
    <citation type="submission" date="2017-05" db="EMBL/GenBank/DDBJ databases">
        <authorList>
            <person name="Rodrigo-Torres L."/>
            <person name="Arahal R. D."/>
            <person name="Lucena T."/>
        </authorList>
    </citation>
    <scope>NUCLEOTIDE SEQUENCE [LARGE SCALE GENOMIC DNA]</scope>
    <source>
        <strain evidence="5">CECT 8621</strain>
    </source>
</reference>
<dbReference type="CDD" id="cd11613">
    <property type="entry name" value="SAF_AH_GD"/>
    <property type="match status" value="1"/>
</dbReference>
<dbReference type="AlphaFoldDB" id="A0A238L9Q4"/>
<proteinExistence type="inferred from homology"/>
<dbReference type="GO" id="GO:0008867">
    <property type="term" value="F:galactarate dehydratase activity"/>
    <property type="evidence" value="ECO:0007669"/>
    <property type="project" value="UniProtKB-EC"/>
</dbReference>
<dbReference type="Pfam" id="PF08666">
    <property type="entry name" value="SAF"/>
    <property type="match status" value="1"/>
</dbReference>
<dbReference type="InterPro" id="IPR048332">
    <property type="entry name" value="GD_AH_C"/>
</dbReference>
<keyword evidence="5" id="KW-1185">Reference proteome</keyword>